<gene>
    <name evidence="3" type="ORF">H9849_00115</name>
</gene>
<name>A0A9D1X2Q0_9FIRM</name>
<reference evidence="3" key="1">
    <citation type="journal article" date="2021" name="PeerJ">
        <title>Extensive microbial diversity within the chicken gut microbiome revealed by metagenomics and culture.</title>
        <authorList>
            <person name="Gilroy R."/>
            <person name="Ravi A."/>
            <person name="Getino M."/>
            <person name="Pursley I."/>
            <person name="Horton D.L."/>
            <person name="Alikhan N.F."/>
            <person name="Baker D."/>
            <person name="Gharbi K."/>
            <person name="Hall N."/>
            <person name="Watson M."/>
            <person name="Adriaenssens E.M."/>
            <person name="Foster-Nyarko E."/>
            <person name="Jarju S."/>
            <person name="Secka A."/>
            <person name="Antonio M."/>
            <person name="Oren A."/>
            <person name="Chaudhuri R.R."/>
            <person name="La Ragione R."/>
            <person name="Hildebrand F."/>
            <person name="Pallen M.J."/>
        </authorList>
    </citation>
    <scope>NUCLEOTIDE SEQUENCE</scope>
    <source>
        <strain evidence="3">ChiSxjej3B15-1167</strain>
    </source>
</reference>
<evidence type="ECO:0000256" key="2">
    <source>
        <dbReference type="SAM" id="SignalP"/>
    </source>
</evidence>
<feature type="chain" id="PRO_5038339435" evidence="2">
    <location>
        <begin position="26"/>
        <end position="304"/>
    </location>
</feature>
<accession>A0A9D1X2Q0</accession>
<sequence length="304" mass="33219">MKKRMITFSALAMAGLLLCQTPVWADGVEQPYLSLGADLNREEKQTVLRLLGVEEADLDQYQVVEITNADEHEYLDDYLSASVIGSRALSSVLIEKTEKGSGINVTTKNITYCTEGMYENALTTAGIADADVVVAGPFNITGTAALVGAMTAYEDMTGENITEESKDAATNELVVTSELASVLDDPEKAEQFLALVKEEVIAADISSVDDITQVVEDCEGKLQIELTEEQRQQIAELMEKISSLDLNINELKEQASNIYDKLSEMDLDTKGIWETIKDFFAKILDFFGISQEDAPAETTESAAN</sequence>
<keyword evidence="2" id="KW-0732">Signal</keyword>
<feature type="signal peptide" evidence="2">
    <location>
        <begin position="1"/>
        <end position="25"/>
    </location>
</feature>
<evidence type="ECO:0000313" key="3">
    <source>
        <dbReference type="EMBL" id="HIX71401.1"/>
    </source>
</evidence>
<dbReference type="Proteomes" id="UP000886805">
    <property type="component" value="Unassembled WGS sequence"/>
</dbReference>
<feature type="coiled-coil region" evidence="1">
    <location>
        <begin position="227"/>
        <end position="268"/>
    </location>
</feature>
<comment type="caution">
    <text evidence="3">The sequence shown here is derived from an EMBL/GenBank/DDBJ whole genome shotgun (WGS) entry which is preliminary data.</text>
</comment>
<dbReference type="EMBL" id="DXEQ01000005">
    <property type="protein sequence ID" value="HIX71401.1"/>
    <property type="molecule type" value="Genomic_DNA"/>
</dbReference>
<evidence type="ECO:0000256" key="1">
    <source>
        <dbReference type="SAM" id="Coils"/>
    </source>
</evidence>
<keyword evidence="1" id="KW-0175">Coiled coil</keyword>
<dbReference type="InterPro" id="IPR009343">
    <property type="entry name" value="DUF1002"/>
</dbReference>
<dbReference type="Pfam" id="PF06207">
    <property type="entry name" value="DUF1002"/>
    <property type="match status" value="1"/>
</dbReference>
<evidence type="ECO:0000313" key="4">
    <source>
        <dbReference type="Proteomes" id="UP000886805"/>
    </source>
</evidence>
<protein>
    <submittedName>
        <fullName evidence="3">DUF1002 domain-containing protein</fullName>
    </submittedName>
</protein>
<proteinExistence type="predicted"/>
<organism evidence="3 4">
    <name type="scientific">Candidatus Anaerobutyricum stercoripullorum</name>
    <dbReference type="NCBI Taxonomy" id="2838456"/>
    <lineage>
        <taxon>Bacteria</taxon>
        <taxon>Bacillati</taxon>
        <taxon>Bacillota</taxon>
        <taxon>Clostridia</taxon>
        <taxon>Lachnospirales</taxon>
        <taxon>Lachnospiraceae</taxon>
        <taxon>Anaerobutyricum</taxon>
    </lineage>
</organism>
<reference evidence="3" key="2">
    <citation type="submission" date="2021-04" db="EMBL/GenBank/DDBJ databases">
        <authorList>
            <person name="Gilroy R."/>
        </authorList>
    </citation>
    <scope>NUCLEOTIDE SEQUENCE</scope>
    <source>
        <strain evidence="3">ChiSxjej3B15-1167</strain>
    </source>
</reference>
<dbReference type="AlphaFoldDB" id="A0A9D1X2Q0"/>